<evidence type="ECO:0000256" key="2">
    <source>
        <dbReference type="ARBA" id="ARBA00022692"/>
    </source>
</evidence>
<dbReference type="STRING" id="1392877.SAMN05216221_2285"/>
<feature type="transmembrane region" description="Helical" evidence="5">
    <location>
        <begin position="355"/>
        <end position="374"/>
    </location>
</feature>
<feature type="transmembrane region" description="Helical" evidence="5">
    <location>
        <begin position="290"/>
        <end position="314"/>
    </location>
</feature>
<dbReference type="EMBL" id="LT629751">
    <property type="protein sequence ID" value="SDS64663.1"/>
    <property type="molecule type" value="Genomic_DNA"/>
</dbReference>
<feature type="transmembrane region" description="Helical" evidence="5">
    <location>
        <begin position="320"/>
        <end position="343"/>
    </location>
</feature>
<dbReference type="OrthoDB" id="9789677at2"/>
<dbReference type="GO" id="GO:0012505">
    <property type="term" value="C:endomembrane system"/>
    <property type="evidence" value="ECO:0007669"/>
    <property type="project" value="UniProtKB-SubCell"/>
</dbReference>
<evidence type="ECO:0000256" key="5">
    <source>
        <dbReference type="SAM" id="Phobius"/>
    </source>
</evidence>
<evidence type="ECO:0000313" key="6">
    <source>
        <dbReference type="EMBL" id="SDS64663.1"/>
    </source>
</evidence>
<dbReference type="InterPro" id="IPR008217">
    <property type="entry name" value="Ccc1_fam"/>
</dbReference>
<keyword evidence="7" id="KW-1185">Reference proteome</keyword>
<evidence type="ECO:0000313" key="7">
    <source>
        <dbReference type="Proteomes" id="UP000243359"/>
    </source>
</evidence>
<dbReference type="GO" id="GO:0030026">
    <property type="term" value="P:intracellular manganese ion homeostasis"/>
    <property type="evidence" value="ECO:0007669"/>
    <property type="project" value="InterPro"/>
</dbReference>
<organism evidence="6 7">
    <name type="scientific">Pseudomonas oryzae</name>
    <dbReference type="NCBI Taxonomy" id="1392877"/>
    <lineage>
        <taxon>Bacteria</taxon>
        <taxon>Pseudomonadati</taxon>
        <taxon>Pseudomonadota</taxon>
        <taxon>Gammaproteobacteria</taxon>
        <taxon>Pseudomonadales</taxon>
        <taxon>Pseudomonadaceae</taxon>
        <taxon>Pseudomonas</taxon>
    </lineage>
</organism>
<dbReference type="SUPFAM" id="SSF47240">
    <property type="entry name" value="Ferritin-like"/>
    <property type="match status" value="1"/>
</dbReference>
<dbReference type="AlphaFoldDB" id="A0A1H1TWP6"/>
<evidence type="ECO:0000256" key="1">
    <source>
        <dbReference type="ARBA" id="ARBA00004127"/>
    </source>
</evidence>
<accession>A0A1H1TWP6</accession>
<evidence type="ECO:0000256" key="3">
    <source>
        <dbReference type="ARBA" id="ARBA00022989"/>
    </source>
</evidence>
<gene>
    <name evidence="6" type="ORF">SAMN05216221_2285</name>
</gene>
<dbReference type="Proteomes" id="UP000243359">
    <property type="component" value="Chromosome I"/>
</dbReference>
<sequence length="378" mass="40810">MPSERQSCLDRYRHNLQGETDSAALYRALAECESRPELGELYRRLAGIEERHIRFWQQQFRQLGVSPPELRPAWRTRLLIRIARLLGPDWVVGAAASLEQIDRCQYDEQPEACNTGMPGQERSHARLLGELARGRRNTWNGRLFASLEGRHGAGGGNALRAAVLGANDGLVSNFSLVMGMAGAAFSADTLLLTGLAGLLAGACSMALGEWLSVQNARELYEQQIATERDELEAVPDEEVEELVLIYRAKGLDEARARSMAESIMADKEHALDTLVREELGIDPNDLGGSAWLAALTSFVVFSLGALIPVLPFLLLDGQAAVLACALFSTAGLFLIGALVTLFTGRGLLASGLRQVAFGLGAAAITYGLGHWLGIGLTA</sequence>
<comment type="subcellular location">
    <subcellularLocation>
        <location evidence="1">Endomembrane system</location>
        <topology evidence="1">Multi-pass membrane protein</topology>
    </subcellularLocation>
</comment>
<keyword evidence="3 5" id="KW-1133">Transmembrane helix</keyword>
<dbReference type="PANTHER" id="PTHR31851">
    <property type="entry name" value="FE(2+)/MN(2+) TRANSPORTER PCL1"/>
    <property type="match status" value="1"/>
</dbReference>
<evidence type="ECO:0000256" key="4">
    <source>
        <dbReference type="ARBA" id="ARBA00023136"/>
    </source>
</evidence>
<dbReference type="RefSeq" id="WP_090349054.1">
    <property type="nucleotide sequence ID" value="NZ_LT629751.1"/>
</dbReference>
<name>A0A1H1TWP6_9PSED</name>
<keyword evidence="2 5" id="KW-0812">Transmembrane</keyword>
<reference evidence="7" key="1">
    <citation type="submission" date="2016-10" db="EMBL/GenBank/DDBJ databases">
        <authorList>
            <person name="Varghese N."/>
            <person name="Submissions S."/>
        </authorList>
    </citation>
    <scope>NUCLEOTIDE SEQUENCE [LARGE SCALE GENOMIC DNA]</scope>
    <source>
        <strain evidence="7">KCTC 32247</strain>
    </source>
</reference>
<dbReference type="Pfam" id="PF01988">
    <property type="entry name" value="VIT1"/>
    <property type="match status" value="1"/>
</dbReference>
<dbReference type="GO" id="GO:0005384">
    <property type="term" value="F:manganese ion transmembrane transporter activity"/>
    <property type="evidence" value="ECO:0007669"/>
    <property type="project" value="InterPro"/>
</dbReference>
<protein>
    <submittedName>
        <fullName evidence="6">Predicted Fe2+/Mn2+ transporter, VIT1/CCC1 family</fullName>
    </submittedName>
</protein>
<keyword evidence="4 5" id="KW-0472">Membrane</keyword>
<dbReference type="InterPro" id="IPR009078">
    <property type="entry name" value="Ferritin-like_SF"/>
</dbReference>
<proteinExistence type="predicted"/>